<dbReference type="InterPro" id="IPR048050">
    <property type="entry name" value="ANTH_N_plant"/>
</dbReference>
<keyword evidence="4" id="KW-0254">Endocytosis</keyword>
<dbReference type="FunFam" id="1.25.40.90:FF:000019">
    <property type="entry name" value="Clathrin coat assembly protein"/>
    <property type="match status" value="1"/>
</dbReference>
<dbReference type="GO" id="GO:0005546">
    <property type="term" value="F:phosphatidylinositol-4,5-bisphosphate binding"/>
    <property type="evidence" value="ECO:0007669"/>
    <property type="project" value="TreeGrafter"/>
</dbReference>
<dbReference type="InterPro" id="IPR011417">
    <property type="entry name" value="ANTH_dom"/>
</dbReference>
<feature type="region of interest" description="Disordered" evidence="9">
    <location>
        <begin position="318"/>
        <end position="456"/>
    </location>
</feature>
<dbReference type="EMBL" id="BSYO01000011">
    <property type="protein sequence ID" value="GMH12030.1"/>
    <property type="molecule type" value="Genomic_DNA"/>
</dbReference>
<dbReference type="AlphaFoldDB" id="A0AAD3XPU5"/>
<evidence type="ECO:0000256" key="9">
    <source>
        <dbReference type="SAM" id="MobiDB-lite"/>
    </source>
</evidence>
<dbReference type="InterPro" id="IPR008942">
    <property type="entry name" value="ENTH_VHS"/>
</dbReference>
<evidence type="ECO:0000259" key="10">
    <source>
        <dbReference type="PROSITE" id="PS50942"/>
    </source>
</evidence>
<evidence type="ECO:0000256" key="4">
    <source>
        <dbReference type="ARBA" id="ARBA00022583"/>
    </source>
</evidence>
<evidence type="ECO:0000313" key="12">
    <source>
        <dbReference type="Proteomes" id="UP001279734"/>
    </source>
</evidence>
<evidence type="ECO:0000256" key="2">
    <source>
        <dbReference type="ARBA" id="ARBA00004555"/>
    </source>
</evidence>
<evidence type="ECO:0000256" key="5">
    <source>
        <dbReference type="ARBA" id="ARBA00023034"/>
    </source>
</evidence>
<keyword evidence="8" id="KW-0968">Cytoplasmic vesicle</keyword>
<feature type="region of interest" description="Disordered" evidence="9">
    <location>
        <begin position="717"/>
        <end position="736"/>
    </location>
</feature>
<protein>
    <recommendedName>
        <fullName evidence="10">ENTH domain-containing protein</fullName>
    </recommendedName>
</protein>
<feature type="compositionally biased region" description="Basic and acidic residues" evidence="9">
    <location>
        <begin position="390"/>
        <end position="408"/>
    </location>
</feature>
<keyword evidence="12" id="KW-1185">Reference proteome</keyword>
<dbReference type="CDD" id="cd16987">
    <property type="entry name" value="ANTH_N_AP180_plant"/>
    <property type="match status" value="1"/>
</dbReference>
<dbReference type="InterPro" id="IPR013809">
    <property type="entry name" value="ENTH"/>
</dbReference>
<feature type="compositionally biased region" description="Low complexity" evidence="9">
    <location>
        <begin position="337"/>
        <end position="350"/>
    </location>
</feature>
<evidence type="ECO:0000256" key="3">
    <source>
        <dbReference type="ARBA" id="ARBA00004600"/>
    </source>
</evidence>
<dbReference type="GO" id="GO:0030136">
    <property type="term" value="C:clathrin-coated vesicle"/>
    <property type="evidence" value="ECO:0007669"/>
    <property type="project" value="UniProtKB-SubCell"/>
</dbReference>
<dbReference type="GO" id="GO:0005905">
    <property type="term" value="C:clathrin-coated pit"/>
    <property type="evidence" value="ECO:0007669"/>
    <property type="project" value="UniProtKB-SubCell"/>
</dbReference>
<dbReference type="GO" id="GO:0048268">
    <property type="term" value="P:clathrin coat assembly"/>
    <property type="evidence" value="ECO:0007669"/>
    <property type="project" value="InterPro"/>
</dbReference>
<keyword evidence="6" id="KW-0472">Membrane</keyword>
<dbReference type="GO" id="GO:0006900">
    <property type="term" value="P:vesicle budding from membrane"/>
    <property type="evidence" value="ECO:0007669"/>
    <property type="project" value="TreeGrafter"/>
</dbReference>
<evidence type="ECO:0000256" key="8">
    <source>
        <dbReference type="ARBA" id="ARBA00023329"/>
    </source>
</evidence>
<feature type="compositionally biased region" description="Polar residues" evidence="9">
    <location>
        <begin position="318"/>
        <end position="328"/>
    </location>
</feature>
<sequence>MPSKIRKAIAAVKDHTSISFAKVKTSSQSSNLEVAILKATTHDEGPIDERYVTEVLQCVSSNRTYAAICARAIGRRIGRTRNWVVAVKSLMLVLRVFQDGDPHFPKEVLHAMKRGYKILNLSSFRDDSSTSCPWDFSAFVRTFALYLDERLDCFVTGKLQRRMAYREGLIEPSTKTERKRTDDPTRDMKPAMLLDRISYWQTLLDRAIATRPTGAARTNRLVQTCLYAIVQESFDLYRDISNWLTLLLDSFFHLQYNSCITAFQTCVKASKQFEELRSFYDLCKGIEVGRTSEYPSVQRLSDELVETLQEFLKDQSSFPSANGRTLGSNLLLPAAPPRSSMGGRSSPGRGESQEQVQSDRMDKNSEYGSQCTSLEDLISADAETTPTRSFHGDRCSDATDKRSQHDDFFSMNDDTSVLSGQTNQRNDSRLDLLSLDEGPTAEEEKLGVKESGERPQNLEELKVESRDGWELVLLETVTQSSEAMKNEDGNGFKTDFIDGFSAKSSLSRHHYNPFLQDAAEPATKPIHTSGAAPANVDLFAAFAENSSAPAICASLNYSYGNGNTAGPVDFFADTGNSNANANAALPDDFGNANGQSSFPANFANSNGVINSNCLMGFPYNYTNSIGNGNFNYQAGFPAEFGTGFSVPNDNGNALASLPADFGNKHSSGSGNIQPTFDAAFDISGAASAIVPFGFAFEDSSSSAPAYQTAPTFRATNAERDQPPSLQDENDPFGPFPSIVDAPIDQQSLLQQQQLWFQNQSKIFAKHMAGSM</sequence>
<dbReference type="Pfam" id="PF07651">
    <property type="entry name" value="ANTH"/>
    <property type="match status" value="1"/>
</dbReference>
<dbReference type="SUPFAM" id="SSF48464">
    <property type="entry name" value="ENTH/VHS domain"/>
    <property type="match status" value="1"/>
</dbReference>
<evidence type="ECO:0000313" key="11">
    <source>
        <dbReference type="EMBL" id="GMH12030.1"/>
    </source>
</evidence>
<organism evidence="11 12">
    <name type="scientific">Nepenthes gracilis</name>
    <name type="common">Slender pitcher plant</name>
    <dbReference type="NCBI Taxonomy" id="150966"/>
    <lineage>
        <taxon>Eukaryota</taxon>
        <taxon>Viridiplantae</taxon>
        <taxon>Streptophyta</taxon>
        <taxon>Embryophyta</taxon>
        <taxon>Tracheophyta</taxon>
        <taxon>Spermatophyta</taxon>
        <taxon>Magnoliopsida</taxon>
        <taxon>eudicotyledons</taxon>
        <taxon>Gunneridae</taxon>
        <taxon>Pentapetalae</taxon>
        <taxon>Caryophyllales</taxon>
        <taxon>Nepenthaceae</taxon>
        <taxon>Nepenthes</taxon>
    </lineage>
</organism>
<dbReference type="GO" id="GO:0072583">
    <property type="term" value="P:clathrin-dependent endocytosis"/>
    <property type="evidence" value="ECO:0007669"/>
    <property type="project" value="InterPro"/>
</dbReference>
<feature type="compositionally biased region" description="Basic and acidic residues" evidence="9">
    <location>
        <begin position="442"/>
        <end position="456"/>
    </location>
</feature>
<evidence type="ECO:0000256" key="1">
    <source>
        <dbReference type="ARBA" id="ARBA00004132"/>
    </source>
</evidence>
<keyword evidence="5" id="KW-0333">Golgi apparatus</keyword>
<dbReference type="Gene3D" id="1.20.58.150">
    <property type="entry name" value="ANTH domain"/>
    <property type="match status" value="1"/>
</dbReference>
<dbReference type="PROSITE" id="PS50942">
    <property type="entry name" value="ENTH"/>
    <property type="match status" value="1"/>
</dbReference>
<dbReference type="InterPro" id="IPR014712">
    <property type="entry name" value="ANTH_dom_sf"/>
</dbReference>
<dbReference type="FunFam" id="1.20.58.150:FF:000005">
    <property type="entry name" value="putative clathrin assembly protein At2g25430"/>
    <property type="match status" value="1"/>
</dbReference>
<keyword evidence="7" id="KW-0168">Coated pit</keyword>
<dbReference type="GO" id="GO:0005794">
    <property type="term" value="C:Golgi apparatus"/>
    <property type="evidence" value="ECO:0007669"/>
    <property type="project" value="UniProtKB-SubCell"/>
</dbReference>
<comment type="caution">
    <text evidence="11">The sequence shown here is derived from an EMBL/GenBank/DDBJ whole genome shotgun (WGS) entry which is preliminary data.</text>
</comment>
<dbReference type="PANTHER" id="PTHR22951:SF75">
    <property type="entry name" value="CLATHRIN COAT ASSEMBLY PROTEIN AP180"/>
    <property type="match status" value="1"/>
</dbReference>
<comment type="subcellular location">
    <subcellularLocation>
        <location evidence="1">Cytoplasmic vesicle</location>
        <location evidence="1">Clathrin-coated vesicle</location>
    </subcellularLocation>
    <subcellularLocation>
        <location evidence="2">Golgi apparatus</location>
    </subcellularLocation>
    <subcellularLocation>
        <location evidence="3">Membrane</location>
        <location evidence="3">Clathrin-coated pit</location>
    </subcellularLocation>
</comment>
<feature type="compositionally biased region" description="Polar residues" evidence="9">
    <location>
        <begin position="412"/>
        <end position="425"/>
    </location>
</feature>
<evidence type="ECO:0000256" key="7">
    <source>
        <dbReference type="ARBA" id="ARBA00023176"/>
    </source>
</evidence>
<dbReference type="Gene3D" id="1.25.40.90">
    <property type="match status" value="1"/>
</dbReference>
<dbReference type="GO" id="GO:0005545">
    <property type="term" value="F:1-phosphatidylinositol binding"/>
    <property type="evidence" value="ECO:0007669"/>
    <property type="project" value="InterPro"/>
</dbReference>
<dbReference type="SMART" id="SM00273">
    <property type="entry name" value="ENTH"/>
    <property type="match status" value="1"/>
</dbReference>
<proteinExistence type="predicted"/>
<dbReference type="InterPro" id="IPR045192">
    <property type="entry name" value="AP180-like"/>
</dbReference>
<accession>A0AAD3XPU5</accession>
<feature type="domain" description="ENTH" evidence="10">
    <location>
        <begin position="24"/>
        <end position="161"/>
    </location>
</feature>
<evidence type="ECO:0000256" key="6">
    <source>
        <dbReference type="ARBA" id="ARBA00023136"/>
    </source>
</evidence>
<dbReference type="GO" id="GO:0032050">
    <property type="term" value="F:clathrin heavy chain binding"/>
    <property type="evidence" value="ECO:0007669"/>
    <property type="project" value="TreeGrafter"/>
</dbReference>
<reference evidence="11" key="1">
    <citation type="submission" date="2023-05" db="EMBL/GenBank/DDBJ databases">
        <title>Nepenthes gracilis genome sequencing.</title>
        <authorList>
            <person name="Fukushima K."/>
        </authorList>
    </citation>
    <scope>NUCLEOTIDE SEQUENCE</scope>
    <source>
        <strain evidence="11">SING2019-196</strain>
    </source>
</reference>
<name>A0AAD3XPU5_NEPGR</name>
<gene>
    <name evidence="11" type="ORF">Nepgr_013871</name>
</gene>
<dbReference type="PANTHER" id="PTHR22951">
    <property type="entry name" value="CLATHRIN ASSEMBLY PROTEIN"/>
    <property type="match status" value="1"/>
</dbReference>
<dbReference type="SUPFAM" id="SSF89009">
    <property type="entry name" value="GAT-like domain"/>
    <property type="match status" value="1"/>
</dbReference>
<dbReference type="Proteomes" id="UP001279734">
    <property type="component" value="Unassembled WGS sequence"/>
</dbReference>
<dbReference type="GO" id="GO:0000149">
    <property type="term" value="F:SNARE binding"/>
    <property type="evidence" value="ECO:0007669"/>
    <property type="project" value="TreeGrafter"/>
</dbReference>